<reference evidence="1 2" key="1">
    <citation type="submission" date="2018-12" db="EMBL/GenBank/DDBJ databases">
        <title>Genomic insights into the evolutionary origins and pathogenicity of five Vibrio parahaemolyticus strains isolated from the shrimp with acute hepatopancreatic necrosis disease (AHPND).</title>
        <authorList>
            <person name="Yang Q."/>
            <person name="Dong X."/>
            <person name="Xie G."/>
            <person name="Fu S."/>
            <person name="Zou P."/>
            <person name="Sun J."/>
            <person name="Wang Y."/>
            <person name="Huang J."/>
        </authorList>
    </citation>
    <scope>NUCLEOTIDE SEQUENCE [LARGE SCALE GENOMIC DNA]</scope>
    <source>
        <strain evidence="1 2">20160303005-1</strain>
    </source>
</reference>
<dbReference type="Proteomes" id="UP000464718">
    <property type="component" value="Chromosome i"/>
</dbReference>
<protein>
    <submittedName>
        <fullName evidence="1">DUF3265 domain-containing protein</fullName>
    </submittedName>
</protein>
<dbReference type="EMBL" id="CP034298">
    <property type="protein sequence ID" value="QHH11095.1"/>
    <property type="molecule type" value="Genomic_DNA"/>
</dbReference>
<organism evidence="1 2">
    <name type="scientific">Vibrio parahaemolyticus</name>
    <dbReference type="NCBI Taxonomy" id="670"/>
    <lineage>
        <taxon>Bacteria</taxon>
        <taxon>Pseudomonadati</taxon>
        <taxon>Pseudomonadota</taxon>
        <taxon>Gammaproteobacteria</taxon>
        <taxon>Vibrionales</taxon>
        <taxon>Vibrionaceae</taxon>
        <taxon>Vibrio</taxon>
    </lineage>
</organism>
<dbReference type="AlphaFoldDB" id="A0AAX1FUS8"/>
<evidence type="ECO:0000313" key="2">
    <source>
        <dbReference type="Proteomes" id="UP000464718"/>
    </source>
</evidence>
<accession>A0AAX1FUS8</accession>
<evidence type="ECO:0000313" key="1">
    <source>
        <dbReference type="EMBL" id="QHH11095.1"/>
    </source>
</evidence>
<name>A0AAX1FUS8_VIBPH</name>
<sequence>MVYGQLQLNTITKRLRRIHNAWHFRFKISFVFTVQWFRLGGRVVHHLTRR</sequence>
<gene>
    <name evidence="1" type="ORF">EHC69_10665</name>
</gene>
<proteinExistence type="predicted"/>